<keyword evidence="2" id="KW-0472">Membrane</keyword>
<feature type="domain" description="Mechanosensitive ion channel MscS C-terminal" evidence="3">
    <location>
        <begin position="52"/>
        <end position="132"/>
    </location>
</feature>
<dbReference type="InterPro" id="IPR023408">
    <property type="entry name" value="MscS_beta-dom_sf"/>
</dbReference>
<dbReference type="GO" id="GO:0005886">
    <property type="term" value="C:plasma membrane"/>
    <property type="evidence" value="ECO:0007669"/>
    <property type="project" value="UniProtKB-SubCell"/>
</dbReference>
<comment type="subcellular location">
    <subcellularLocation>
        <location evidence="1">Cell membrane</location>
    </subcellularLocation>
</comment>
<reference evidence="4 5" key="1">
    <citation type="journal article" date="2022" name="Int. J. Syst. Evol. Microbiol.">
        <title>Pseudomonas aegrilactucae sp. nov. and Pseudomonas morbosilactucae sp. nov., pathogens causing bacterial rot of lettuce in Japan.</title>
        <authorList>
            <person name="Sawada H."/>
            <person name="Fujikawa T."/>
            <person name="Satou M."/>
        </authorList>
    </citation>
    <scope>NUCLEOTIDE SEQUENCE [LARGE SCALE GENOMIC DNA]</scope>
    <source>
        <strain evidence="4 5">MAFF 302030</strain>
    </source>
</reference>
<keyword evidence="2" id="KW-1003">Cell membrane</keyword>
<gene>
    <name evidence="4" type="ORF">M1B34_24225</name>
</gene>
<dbReference type="SUPFAM" id="SSF82689">
    <property type="entry name" value="Mechanosensitive channel protein MscS (YggB), C-terminal domain"/>
    <property type="match status" value="1"/>
</dbReference>
<organism evidence="4 5">
    <name type="scientific">Pseudomonas morbosilactucae</name>
    <dbReference type="NCBI Taxonomy" id="2938197"/>
    <lineage>
        <taxon>Bacteria</taxon>
        <taxon>Pseudomonadati</taxon>
        <taxon>Pseudomonadota</taxon>
        <taxon>Gammaproteobacteria</taxon>
        <taxon>Pseudomonadales</taxon>
        <taxon>Pseudomonadaceae</taxon>
        <taxon>Pseudomonas</taxon>
    </lineage>
</organism>
<dbReference type="GO" id="GO:0008381">
    <property type="term" value="F:mechanosensitive monoatomic ion channel activity"/>
    <property type="evidence" value="ECO:0007669"/>
    <property type="project" value="InterPro"/>
</dbReference>
<dbReference type="Gene3D" id="2.30.30.60">
    <property type="match status" value="1"/>
</dbReference>
<evidence type="ECO:0000259" key="3">
    <source>
        <dbReference type="Pfam" id="PF21082"/>
    </source>
</evidence>
<dbReference type="Gene3D" id="3.30.70.100">
    <property type="match status" value="1"/>
</dbReference>
<dbReference type="PANTHER" id="PTHR30460">
    <property type="entry name" value="MODERATE CONDUCTANCE MECHANOSENSITIVE CHANNEL YBIO"/>
    <property type="match status" value="1"/>
</dbReference>
<dbReference type="Pfam" id="PF21082">
    <property type="entry name" value="MS_channel_3rd"/>
    <property type="match status" value="1"/>
</dbReference>
<dbReference type="InterPro" id="IPR049278">
    <property type="entry name" value="MS_channel_C"/>
</dbReference>
<dbReference type="EMBL" id="JALQCW010000068">
    <property type="protein sequence ID" value="MCK9800704.1"/>
    <property type="molecule type" value="Genomic_DNA"/>
</dbReference>
<sequence>WVVLDSGHAGTVEGLTIRTLRLRDGKGFVHSVPFGQIKAVTNQSRQFAYAFFSVQFTYDTDVDKAIELIREAGRSITEDPFLKYNLQGTLDVFGVDKMDLNGVVLTAQFRTVSGGQYAVNRAFNQRLKKLVDNCPEVHFAQTYPQPVVLPSPPAV</sequence>
<dbReference type="RefSeq" id="WP_268266414.1">
    <property type="nucleotide sequence ID" value="NZ_JALQCW010000068.1"/>
</dbReference>
<dbReference type="InterPro" id="IPR011066">
    <property type="entry name" value="MscS_channel_C_sf"/>
</dbReference>
<dbReference type="InterPro" id="IPR045276">
    <property type="entry name" value="YbiO_bact"/>
</dbReference>
<evidence type="ECO:0000313" key="5">
    <source>
        <dbReference type="Proteomes" id="UP001155059"/>
    </source>
</evidence>
<name>A0A9X1YZ92_9PSED</name>
<comment type="caution">
    <text evidence="4">The sequence shown here is derived from an EMBL/GenBank/DDBJ whole genome shotgun (WGS) entry which is preliminary data.</text>
</comment>
<reference evidence="4 5" key="2">
    <citation type="journal article" date="2023" name="Plant Pathol.">
        <title>Dismantling and reorganizing Pseudomonas marginalis sensu#lato.</title>
        <authorList>
            <person name="Sawada H."/>
            <person name="Fujikawa T."/>
            <person name="Satou M."/>
        </authorList>
    </citation>
    <scope>NUCLEOTIDE SEQUENCE [LARGE SCALE GENOMIC DNA]</scope>
    <source>
        <strain evidence="4 5">MAFF 302030</strain>
    </source>
</reference>
<accession>A0A9X1YZ92</accession>
<evidence type="ECO:0000256" key="1">
    <source>
        <dbReference type="ARBA" id="ARBA00004236"/>
    </source>
</evidence>
<dbReference type="AlphaFoldDB" id="A0A9X1YZ92"/>
<evidence type="ECO:0000313" key="4">
    <source>
        <dbReference type="EMBL" id="MCK9800704.1"/>
    </source>
</evidence>
<feature type="non-terminal residue" evidence="4">
    <location>
        <position position="1"/>
    </location>
</feature>
<evidence type="ECO:0000256" key="2">
    <source>
        <dbReference type="ARBA" id="ARBA00022475"/>
    </source>
</evidence>
<dbReference type="Proteomes" id="UP001155059">
    <property type="component" value="Unassembled WGS sequence"/>
</dbReference>
<dbReference type="PANTHER" id="PTHR30460:SF0">
    <property type="entry name" value="MODERATE CONDUCTANCE MECHANOSENSITIVE CHANNEL YBIO"/>
    <property type="match status" value="1"/>
</dbReference>
<protein>
    <submittedName>
        <fullName evidence="4">Mechanosensitive ion channel family protein</fullName>
    </submittedName>
</protein>
<proteinExistence type="predicted"/>